<keyword evidence="3 7" id="KW-0812">Transmembrane</keyword>
<reference evidence="9 10" key="1">
    <citation type="submission" date="2009-11" db="EMBL/GenBank/DDBJ databases">
        <title>Annotation of Allomyces macrogynus ATCC 38327.</title>
        <authorList>
            <consortium name="The Broad Institute Genome Sequencing Platform"/>
            <person name="Russ C."/>
            <person name="Cuomo C."/>
            <person name="Burger G."/>
            <person name="Gray M.W."/>
            <person name="Holland P.W.H."/>
            <person name="King N."/>
            <person name="Lang F.B.F."/>
            <person name="Roger A.J."/>
            <person name="Ruiz-Trillo I."/>
            <person name="Young S.K."/>
            <person name="Zeng Q."/>
            <person name="Gargeya S."/>
            <person name="Fitzgerald M."/>
            <person name="Haas B."/>
            <person name="Abouelleil A."/>
            <person name="Alvarado L."/>
            <person name="Arachchi H.M."/>
            <person name="Berlin A."/>
            <person name="Chapman S.B."/>
            <person name="Gearin G."/>
            <person name="Goldberg J."/>
            <person name="Griggs A."/>
            <person name="Gujja S."/>
            <person name="Hansen M."/>
            <person name="Heiman D."/>
            <person name="Howarth C."/>
            <person name="Larimer J."/>
            <person name="Lui A."/>
            <person name="MacDonald P.J.P."/>
            <person name="McCowen C."/>
            <person name="Montmayeur A."/>
            <person name="Murphy C."/>
            <person name="Neiman D."/>
            <person name="Pearson M."/>
            <person name="Priest M."/>
            <person name="Roberts A."/>
            <person name="Saif S."/>
            <person name="Shea T."/>
            <person name="Sisk P."/>
            <person name="Stolte C."/>
            <person name="Sykes S."/>
            <person name="Wortman J."/>
            <person name="Nusbaum C."/>
            <person name="Birren B."/>
        </authorList>
    </citation>
    <scope>NUCLEOTIDE SEQUENCE [LARGE SCALE GENOMIC DNA]</scope>
    <source>
        <strain evidence="9 10">ATCC 38327</strain>
    </source>
</reference>
<evidence type="ECO:0000256" key="5">
    <source>
        <dbReference type="ARBA" id="ARBA00023136"/>
    </source>
</evidence>
<sequence length="344" mass="37946">MTQLEHPDGSGNAREHPSNSQDDNVPLIRRPGRASGTEEHAETTRFDKVDASHRCTRARCSDEQIGRPTVDVHPGPRVGRQWKYLELPANFAVELGSTAIVWACALFTLFFMKPMYQDRSFHTDDVSISYPMRTDTITDVEMALLAIVGPMLCIITTDLLSSRSLTIRAPTMHAIVGLLMATALTEFACEFLKLVTSEPRPDLLDRCRPATTGAITLSACTTANQRILFQGLKAFPSGHSAMPAAGMVYLTQWWLRRGGTAGMRLVRAVVPIYVTLAVAVTRVADNRHSWRDVFAGLVLGIGFGVLAFWWYHGAPYHRRSGCCAHSGQCCRRTASATTVQKPRA</sequence>
<evidence type="ECO:0000256" key="6">
    <source>
        <dbReference type="SAM" id="MobiDB-lite"/>
    </source>
</evidence>
<keyword evidence="5 7" id="KW-0472">Membrane</keyword>
<comment type="similarity">
    <text evidence="2">Belongs to the PA-phosphatase related phosphoesterase family.</text>
</comment>
<dbReference type="eggNOG" id="KOG3030">
    <property type="taxonomic scope" value="Eukaryota"/>
</dbReference>
<protein>
    <recommendedName>
        <fullName evidence="8">Phosphatidic acid phosphatase type 2/haloperoxidase domain-containing protein</fullName>
    </recommendedName>
</protein>
<dbReference type="GO" id="GO:0008195">
    <property type="term" value="F:phosphatidate phosphatase activity"/>
    <property type="evidence" value="ECO:0007669"/>
    <property type="project" value="TreeGrafter"/>
</dbReference>
<dbReference type="Proteomes" id="UP000054350">
    <property type="component" value="Unassembled WGS sequence"/>
</dbReference>
<dbReference type="InterPro" id="IPR043216">
    <property type="entry name" value="PAP-like"/>
</dbReference>
<keyword evidence="4 7" id="KW-1133">Transmembrane helix</keyword>
<evidence type="ECO:0000256" key="7">
    <source>
        <dbReference type="SAM" id="Phobius"/>
    </source>
</evidence>
<evidence type="ECO:0000256" key="4">
    <source>
        <dbReference type="ARBA" id="ARBA00022989"/>
    </source>
</evidence>
<feature type="compositionally biased region" description="Basic and acidic residues" evidence="6">
    <location>
        <begin position="1"/>
        <end position="17"/>
    </location>
</feature>
<evidence type="ECO:0000256" key="2">
    <source>
        <dbReference type="ARBA" id="ARBA00008816"/>
    </source>
</evidence>
<dbReference type="PANTHER" id="PTHR10165">
    <property type="entry name" value="LIPID PHOSPHATE PHOSPHATASE"/>
    <property type="match status" value="1"/>
</dbReference>
<dbReference type="OrthoDB" id="10030083at2759"/>
<dbReference type="VEuPathDB" id="FungiDB:AMAG_16555"/>
<name>A0A0L0TCP7_ALLM3</name>
<dbReference type="Pfam" id="PF01569">
    <property type="entry name" value="PAP2"/>
    <property type="match status" value="1"/>
</dbReference>
<dbReference type="Gene3D" id="1.20.144.10">
    <property type="entry name" value="Phosphatidic acid phosphatase type 2/haloperoxidase"/>
    <property type="match status" value="1"/>
</dbReference>
<feature type="transmembrane region" description="Helical" evidence="7">
    <location>
        <begin position="142"/>
        <end position="160"/>
    </location>
</feature>
<evidence type="ECO:0000313" key="9">
    <source>
        <dbReference type="EMBL" id="KNE72512.1"/>
    </source>
</evidence>
<dbReference type="STRING" id="578462.A0A0L0TCP7"/>
<keyword evidence="10" id="KW-1185">Reference proteome</keyword>
<dbReference type="SUPFAM" id="SSF48317">
    <property type="entry name" value="Acid phosphatase/Vanadium-dependent haloperoxidase"/>
    <property type="match status" value="1"/>
</dbReference>
<dbReference type="CDD" id="cd03390">
    <property type="entry name" value="PAP2_containing_1_like"/>
    <property type="match status" value="1"/>
</dbReference>
<dbReference type="InterPro" id="IPR036938">
    <property type="entry name" value="PAP2/HPO_sf"/>
</dbReference>
<dbReference type="AlphaFoldDB" id="A0A0L0TCP7"/>
<feature type="region of interest" description="Disordered" evidence="6">
    <location>
        <begin position="1"/>
        <end position="44"/>
    </location>
</feature>
<proteinExistence type="inferred from homology"/>
<feature type="transmembrane region" description="Helical" evidence="7">
    <location>
        <begin position="290"/>
        <end position="311"/>
    </location>
</feature>
<dbReference type="SMART" id="SM00014">
    <property type="entry name" value="acidPPc"/>
    <property type="match status" value="1"/>
</dbReference>
<evidence type="ECO:0000256" key="3">
    <source>
        <dbReference type="ARBA" id="ARBA00022692"/>
    </source>
</evidence>
<evidence type="ECO:0000313" key="10">
    <source>
        <dbReference type="Proteomes" id="UP000054350"/>
    </source>
</evidence>
<feature type="domain" description="Phosphatidic acid phosphatase type 2/haloperoxidase" evidence="8">
    <location>
        <begin position="175"/>
        <end position="308"/>
    </location>
</feature>
<dbReference type="EMBL" id="GG745380">
    <property type="protein sequence ID" value="KNE72512.1"/>
    <property type="molecule type" value="Genomic_DNA"/>
</dbReference>
<dbReference type="GO" id="GO:0016020">
    <property type="term" value="C:membrane"/>
    <property type="evidence" value="ECO:0007669"/>
    <property type="project" value="UniProtKB-SubCell"/>
</dbReference>
<comment type="subcellular location">
    <subcellularLocation>
        <location evidence="1">Membrane</location>
        <topology evidence="1">Multi-pass membrane protein</topology>
    </subcellularLocation>
</comment>
<evidence type="ECO:0000256" key="1">
    <source>
        <dbReference type="ARBA" id="ARBA00004141"/>
    </source>
</evidence>
<dbReference type="PANTHER" id="PTHR10165:SF35">
    <property type="entry name" value="RE23632P"/>
    <property type="match status" value="1"/>
</dbReference>
<dbReference type="GO" id="GO:0006644">
    <property type="term" value="P:phospholipid metabolic process"/>
    <property type="evidence" value="ECO:0007669"/>
    <property type="project" value="InterPro"/>
</dbReference>
<dbReference type="GO" id="GO:0046839">
    <property type="term" value="P:phospholipid dephosphorylation"/>
    <property type="evidence" value="ECO:0007669"/>
    <property type="project" value="TreeGrafter"/>
</dbReference>
<accession>A0A0L0TCP7</accession>
<organism evidence="9 10">
    <name type="scientific">Allomyces macrogynus (strain ATCC 38327)</name>
    <name type="common">Allomyces javanicus var. macrogynus</name>
    <dbReference type="NCBI Taxonomy" id="578462"/>
    <lineage>
        <taxon>Eukaryota</taxon>
        <taxon>Fungi</taxon>
        <taxon>Fungi incertae sedis</taxon>
        <taxon>Blastocladiomycota</taxon>
        <taxon>Blastocladiomycetes</taxon>
        <taxon>Blastocladiales</taxon>
        <taxon>Blastocladiaceae</taxon>
        <taxon>Allomyces</taxon>
    </lineage>
</organism>
<dbReference type="InterPro" id="IPR000326">
    <property type="entry name" value="PAP2/HPO"/>
</dbReference>
<feature type="transmembrane region" description="Helical" evidence="7">
    <location>
        <begin position="265"/>
        <end position="284"/>
    </location>
</feature>
<gene>
    <name evidence="9" type="ORF">AMAG_16555</name>
</gene>
<evidence type="ECO:0000259" key="8">
    <source>
        <dbReference type="SMART" id="SM00014"/>
    </source>
</evidence>
<feature type="transmembrane region" description="Helical" evidence="7">
    <location>
        <begin position="91"/>
        <end position="112"/>
    </location>
</feature>
<reference evidence="10" key="2">
    <citation type="submission" date="2009-11" db="EMBL/GenBank/DDBJ databases">
        <title>The Genome Sequence of Allomyces macrogynus strain ATCC 38327.</title>
        <authorList>
            <consortium name="The Broad Institute Genome Sequencing Platform"/>
            <person name="Russ C."/>
            <person name="Cuomo C."/>
            <person name="Shea T."/>
            <person name="Young S.K."/>
            <person name="Zeng Q."/>
            <person name="Koehrsen M."/>
            <person name="Haas B."/>
            <person name="Borodovsky M."/>
            <person name="Guigo R."/>
            <person name="Alvarado L."/>
            <person name="Berlin A."/>
            <person name="Borenstein D."/>
            <person name="Chen Z."/>
            <person name="Engels R."/>
            <person name="Freedman E."/>
            <person name="Gellesch M."/>
            <person name="Goldberg J."/>
            <person name="Griggs A."/>
            <person name="Gujja S."/>
            <person name="Heiman D."/>
            <person name="Hepburn T."/>
            <person name="Howarth C."/>
            <person name="Jen D."/>
            <person name="Larson L."/>
            <person name="Lewis B."/>
            <person name="Mehta T."/>
            <person name="Park D."/>
            <person name="Pearson M."/>
            <person name="Roberts A."/>
            <person name="Saif S."/>
            <person name="Shenoy N."/>
            <person name="Sisk P."/>
            <person name="Stolte C."/>
            <person name="Sykes S."/>
            <person name="Walk T."/>
            <person name="White J."/>
            <person name="Yandava C."/>
            <person name="Burger G."/>
            <person name="Gray M.W."/>
            <person name="Holland P.W.H."/>
            <person name="King N."/>
            <person name="Lang F.B.F."/>
            <person name="Roger A.J."/>
            <person name="Ruiz-Trillo I."/>
            <person name="Lander E."/>
            <person name="Nusbaum C."/>
        </authorList>
    </citation>
    <scope>NUCLEOTIDE SEQUENCE [LARGE SCALE GENOMIC DNA]</scope>
    <source>
        <strain evidence="10">ATCC 38327</strain>
    </source>
</reference>